<keyword evidence="1" id="KW-0238">DNA-binding</keyword>
<evidence type="ECO:0000256" key="3">
    <source>
        <dbReference type="SAM" id="MobiDB-lite"/>
    </source>
</evidence>
<dbReference type="EMBL" id="JBHRTN010000005">
    <property type="protein sequence ID" value="MFC3124338.1"/>
    <property type="molecule type" value="Genomic_DNA"/>
</dbReference>
<name>A0ABV7FVE2_9PROT</name>
<reference evidence="6" key="1">
    <citation type="journal article" date="2019" name="Int. J. Syst. Evol. Microbiol.">
        <title>The Global Catalogue of Microorganisms (GCM) 10K type strain sequencing project: providing services to taxonomists for standard genome sequencing and annotation.</title>
        <authorList>
            <consortium name="The Broad Institute Genomics Platform"/>
            <consortium name="The Broad Institute Genome Sequencing Center for Infectious Disease"/>
            <person name="Wu L."/>
            <person name="Ma J."/>
        </authorList>
    </citation>
    <scope>NUCLEOTIDE SEQUENCE [LARGE SCALE GENOMIC DNA]</scope>
    <source>
        <strain evidence="6">KCTC 52094</strain>
    </source>
</reference>
<comment type="caution">
    <text evidence="5">The sequence shown here is derived from an EMBL/GenBank/DDBJ whole genome shotgun (WGS) entry which is preliminary data.</text>
</comment>
<dbReference type="RefSeq" id="WP_379594764.1">
    <property type="nucleotide sequence ID" value="NZ_JBHRTN010000005.1"/>
</dbReference>
<dbReference type="Gene3D" id="1.10.443.10">
    <property type="entry name" value="Intergrase catalytic core"/>
    <property type="match status" value="1"/>
</dbReference>
<dbReference type="SUPFAM" id="SSF56349">
    <property type="entry name" value="DNA breaking-rejoining enzymes"/>
    <property type="match status" value="1"/>
</dbReference>
<feature type="region of interest" description="Disordered" evidence="3">
    <location>
        <begin position="1"/>
        <end position="27"/>
    </location>
</feature>
<accession>A0ABV7FVE2</accession>
<feature type="domain" description="Tyr recombinase" evidence="4">
    <location>
        <begin position="74"/>
        <end position="237"/>
    </location>
</feature>
<proteinExistence type="predicted"/>
<dbReference type="InterPro" id="IPR011010">
    <property type="entry name" value="DNA_brk_join_enz"/>
</dbReference>
<dbReference type="InterPro" id="IPR013762">
    <property type="entry name" value="Integrase-like_cat_sf"/>
</dbReference>
<dbReference type="Gene3D" id="1.10.150.130">
    <property type="match status" value="1"/>
</dbReference>
<evidence type="ECO:0000313" key="5">
    <source>
        <dbReference type="EMBL" id="MFC3124338.1"/>
    </source>
</evidence>
<evidence type="ECO:0000259" key="4">
    <source>
        <dbReference type="PROSITE" id="PS51898"/>
    </source>
</evidence>
<dbReference type="InterPro" id="IPR002104">
    <property type="entry name" value="Integrase_catalytic"/>
</dbReference>
<protein>
    <submittedName>
        <fullName evidence="5">Integrase</fullName>
    </submittedName>
</protein>
<dbReference type="Proteomes" id="UP001595593">
    <property type="component" value="Unassembled WGS sequence"/>
</dbReference>
<dbReference type="PANTHER" id="PTHR34605">
    <property type="entry name" value="PHAGE_INTEGRASE DOMAIN-CONTAINING PROTEIN"/>
    <property type="match status" value="1"/>
</dbReference>
<evidence type="ECO:0000313" key="6">
    <source>
        <dbReference type="Proteomes" id="UP001595593"/>
    </source>
</evidence>
<evidence type="ECO:0000256" key="1">
    <source>
        <dbReference type="ARBA" id="ARBA00023125"/>
    </source>
</evidence>
<keyword evidence="2" id="KW-0233">DNA recombination</keyword>
<evidence type="ECO:0000256" key="2">
    <source>
        <dbReference type="ARBA" id="ARBA00023172"/>
    </source>
</evidence>
<dbReference type="PROSITE" id="PS51898">
    <property type="entry name" value="TYR_RECOMBINASE"/>
    <property type="match status" value="1"/>
</dbReference>
<organism evidence="5 6">
    <name type="scientific">Teichococcus globiformis</name>
    <dbReference type="NCBI Taxonomy" id="2307229"/>
    <lineage>
        <taxon>Bacteria</taxon>
        <taxon>Pseudomonadati</taxon>
        <taxon>Pseudomonadota</taxon>
        <taxon>Alphaproteobacteria</taxon>
        <taxon>Acetobacterales</taxon>
        <taxon>Roseomonadaceae</taxon>
        <taxon>Roseomonas</taxon>
    </lineage>
</organism>
<gene>
    <name evidence="5" type="ORF">ACFOD4_04630</name>
</gene>
<feature type="compositionally biased region" description="Low complexity" evidence="3">
    <location>
        <begin position="10"/>
        <end position="23"/>
    </location>
</feature>
<dbReference type="InterPro" id="IPR052925">
    <property type="entry name" value="Phage_Integrase-like_Recomb"/>
</dbReference>
<sequence length="237" mass="24973">MVRRARRGAAARAAADRGPLPDASGRTAGGCHLGRRLAAISTLHRLHGHRLDTRHPAIHNVLRGIRRSKGTAPRRVAAATTPLLRAMLGTCDTGLAGTRDRALLLLGFAAALRRSELVALTVDDLTDVSEGLRLTIRRSKTDPEGAGEPLGVVRTGSPTCPVAALRAWREAAQIAEGKLFRRIDRHGNCGTALSDQSVAQIVKKRAGLAGLEAGVFSGHSRAPGWRPAPPSTASRSG</sequence>
<dbReference type="InterPro" id="IPR010998">
    <property type="entry name" value="Integrase_recombinase_N"/>
</dbReference>
<dbReference type="SUPFAM" id="SSF47823">
    <property type="entry name" value="lambda integrase-like, N-terminal domain"/>
    <property type="match status" value="1"/>
</dbReference>
<keyword evidence="6" id="KW-1185">Reference proteome</keyword>
<dbReference type="PANTHER" id="PTHR34605:SF3">
    <property type="entry name" value="P CELL-TYPE AGGLUTINATION PROTEIN MAP4-LIKE-RELATED"/>
    <property type="match status" value="1"/>
</dbReference>